<comment type="pathway">
    <text evidence="2 6">Cofactor biosynthesis; tetrahydrofolate biosynthesis; 2-amino-4-hydroxy-6-hydroxymethyl-7,8-dihydropteridine diphosphate from 7,8-dihydroneopterin triphosphate: step 3/4.</text>
</comment>
<comment type="caution">
    <text evidence="8">The sequence shown here is derived from an EMBL/GenBank/DDBJ whole genome shotgun (WGS) entry which is preliminary data.</text>
</comment>
<evidence type="ECO:0000256" key="6">
    <source>
        <dbReference type="RuleBase" id="RU362079"/>
    </source>
</evidence>
<dbReference type="EC" id="4.1.2.25" evidence="6"/>
<dbReference type="CDD" id="cd00534">
    <property type="entry name" value="DHNA_DHNTPE"/>
    <property type="match status" value="1"/>
</dbReference>
<dbReference type="Gene3D" id="3.30.1130.10">
    <property type="match status" value="1"/>
</dbReference>
<dbReference type="PANTHER" id="PTHR42844">
    <property type="entry name" value="DIHYDRONEOPTERIN ALDOLASE 1-RELATED"/>
    <property type="match status" value="1"/>
</dbReference>
<dbReference type="SMART" id="SM00905">
    <property type="entry name" value="FolB"/>
    <property type="match status" value="1"/>
</dbReference>
<accession>A0ABU7MJF4</accession>
<evidence type="ECO:0000256" key="3">
    <source>
        <dbReference type="ARBA" id="ARBA00005708"/>
    </source>
</evidence>
<dbReference type="InterPro" id="IPR006156">
    <property type="entry name" value="Dihydroneopterin_aldolase"/>
</dbReference>
<keyword evidence="9" id="KW-1185">Reference proteome</keyword>
<sequence>MADRIELRGLVVRGNHGVFEHERRDGQDFILDIVLWIDLAQAAASDDLADTVDYGALAQRAHDIVAGPPRNLIEAVGGEVADDIMGDERIAACEVTVHKPSAPIPLQFADVAVVTRRSRKSMGR</sequence>
<dbReference type="InterPro" id="IPR006157">
    <property type="entry name" value="FolB_dom"/>
</dbReference>
<feature type="domain" description="Dihydroneopterin aldolase/epimerase" evidence="7">
    <location>
        <begin position="5"/>
        <end position="117"/>
    </location>
</feature>
<proteinExistence type="inferred from homology"/>
<comment type="function">
    <text evidence="6">Catalyzes the conversion of 7,8-dihydroneopterin to 6-hydroxymethyl-7,8-dihydropterin.</text>
</comment>
<evidence type="ECO:0000256" key="5">
    <source>
        <dbReference type="ARBA" id="ARBA00023239"/>
    </source>
</evidence>
<keyword evidence="5 6" id="KW-0456">Lyase</keyword>
<evidence type="ECO:0000313" key="9">
    <source>
        <dbReference type="Proteomes" id="UP001347146"/>
    </source>
</evidence>
<evidence type="ECO:0000256" key="1">
    <source>
        <dbReference type="ARBA" id="ARBA00001353"/>
    </source>
</evidence>
<dbReference type="GO" id="GO:0004150">
    <property type="term" value="F:dihydroneopterin aldolase activity"/>
    <property type="evidence" value="ECO:0007669"/>
    <property type="project" value="UniProtKB-EC"/>
</dbReference>
<protein>
    <recommendedName>
        <fullName evidence="6">7,8-dihydroneopterin aldolase</fullName>
        <ecNumber evidence="6">4.1.2.25</ecNumber>
    </recommendedName>
</protein>
<name>A0ABU7MJF4_9ACTN</name>
<comment type="catalytic activity">
    <reaction evidence="1 6">
        <text>7,8-dihydroneopterin = 6-hydroxymethyl-7,8-dihydropterin + glycolaldehyde</text>
        <dbReference type="Rhea" id="RHEA:10540"/>
        <dbReference type="ChEBI" id="CHEBI:17001"/>
        <dbReference type="ChEBI" id="CHEBI:17071"/>
        <dbReference type="ChEBI" id="CHEBI:44841"/>
        <dbReference type="EC" id="4.1.2.25"/>
    </reaction>
</comment>
<dbReference type="EMBL" id="JAZDUF010000009">
    <property type="protein sequence ID" value="MEE3853254.1"/>
    <property type="molecule type" value="Genomic_DNA"/>
</dbReference>
<dbReference type="SUPFAM" id="SSF55620">
    <property type="entry name" value="Tetrahydrobiopterin biosynthesis enzymes-like"/>
    <property type="match status" value="1"/>
</dbReference>
<reference evidence="8 9" key="1">
    <citation type="submission" date="2024-01" db="EMBL/GenBank/DDBJ databases">
        <title>Draft genome sequence of Gordonia sp. LSe1-13.</title>
        <authorList>
            <person name="Suphannarot A."/>
            <person name="Mingma R."/>
        </authorList>
    </citation>
    <scope>NUCLEOTIDE SEQUENCE [LARGE SCALE GENOMIC DNA]</scope>
    <source>
        <strain evidence="8 9">LSe1-13</strain>
    </source>
</reference>
<dbReference type="RefSeq" id="WP_330436233.1">
    <property type="nucleotide sequence ID" value="NZ_JAZDUF010000009.1"/>
</dbReference>
<organism evidence="8 9">
    <name type="scientific">Gordonia sesuvii</name>
    <dbReference type="NCBI Taxonomy" id="3116777"/>
    <lineage>
        <taxon>Bacteria</taxon>
        <taxon>Bacillati</taxon>
        <taxon>Actinomycetota</taxon>
        <taxon>Actinomycetes</taxon>
        <taxon>Mycobacteriales</taxon>
        <taxon>Gordoniaceae</taxon>
        <taxon>Gordonia</taxon>
    </lineage>
</organism>
<dbReference type="Pfam" id="PF02152">
    <property type="entry name" value="FolB"/>
    <property type="match status" value="1"/>
</dbReference>
<evidence type="ECO:0000256" key="4">
    <source>
        <dbReference type="ARBA" id="ARBA00022909"/>
    </source>
</evidence>
<evidence type="ECO:0000313" key="8">
    <source>
        <dbReference type="EMBL" id="MEE3853254.1"/>
    </source>
</evidence>
<dbReference type="PANTHER" id="PTHR42844:SF1">
    <property type="entry name" value="DIHYDRONEOPTERIN ALDOLASE 1-RELATED"/>
    <property type="match status" value="1"/>
</dbReference>
<dbReference type="InterPro" id="IPR043133">
    <property type="entry name" value="GTP-CH-I_C/QueF"/>
</dbReference>
<keyword evidence="4 6" id="KW-0289">Folate biosynthesis</keyword>
<evidence type="ECO:0000259" key="7">
    <source>
        <dbReference type="SMART" id="SM00905"/>
    </source>
</evidence>
<comment type="similarity">
    <text evidence="3 6">Belongs to the DHNA family.</text>
</comment>
<gene>
    <name evidence="8" type="primary">folB</name>
    <name evidence="8" type="ORF">VZC37_23150</name>
</gene>
<evidence type="ECO:0000256" key="2">
    <source>
        <dbReference type="ARBA" id="ARBA00005013"/>
    </source>
</evidence>
<dbReference type="Proteomes" id="UP001347146">
    <property type="component" value="Unassembled WGS sequence"/>
</dbReference>
<dbReference type="NCBIfam" id="TIGR00525">
    <property type="entry name" value="folB"/>
    <property type="match status" value="1"/>
</dbReference>
<dbReference type="NCBIfam" id="TIGR00526">
    <property type="entry name" value="folB_dom"/>
    <property type="match status" value="1"/>
</dbReference>